<organism evidence="1 2">
    <name type="scientific">Persea americana</name>
    <name type="common">Avocado</name>
    <dbReference type="NCBI Taxonomy" id="3435"/>
    <lineage>
        <taxon>Eukaryota</taxon>
        <taxon>Viridiplantae</taxon>
        <taxon>Streptophyta</taxon>
        <taxon>Embryophyta</taxon>
        <taxon>Tracheophyta</taxon>
        <taxon>Spermatophyta</taxon>
        <taxon>Magnoliopsida</taxon>
        <taxon>Magnoliidae</taxon>
        <taxon>Laurales</taxon>
        <taxon>Lauraceae</taxon>
        <taxon>Persea</taxon>
    </lineage>
</organism>
<name>A0ACC2KGH7_PERAE</name>
<proteinExistence type="predicted"/>
<evidence type="ECO:0000313" key="1">
    <source>
        <dbReference type="EMBL" id="KAJ8620121.1"/>
    </source>
</evidence>
<accession>A0ACC2KGH7</accession>
<gene>
    <name evidence="1" type="ORF">MRB53_028650</name>
</gene>
<dbReference type="Proteomes" id="UP001234297">
    <property type="component" value="Chromosome 9"/>
</dbReference>
<reference evidence="1 2" key="1">
    <citation type="journal article" date="2022" name="Hortic Res">
        <title>A haplotype resolved chromosomal level avocado genome allows analysis of novel avocado genes.</title>
        <authorList>
            <person name="Nath O."/>
            <person name="Fletcher S.J."/>
            <person name="Hayward A."/>
            <person name="Shaw L.M."/>
            <person name="Masouleh A.K."/>
            <person name="Furtado A."/>
            <person name="Henry R.J."/>
            <person name="Mitter N."/>
        </authorList>
    </citation>
    <scope>NUCLEOTIDE SEQUENCE [LARGE SCALE GENOMIC DNA]</scope>
    <source>
        <strain evidence="2">cv. Hass</strain>
    </source>
</reference>
<evidence type="ECO:0000313" key="2">
    <source>
        <dbReference type="Proteomes" id="UP001234297"/>
    </source>
</evidence>
<dbReference type="EMBL" id="CM056817">
    <property type="protein sequence ID" value="KAJ8620121.1"/>
    <property type="molecule type" value="Genomic_DNA"/>
</dbReference>
<sequence>MQMALTAKNKLGFVDGSVPQPDATSSNHGAWFHCNTKGLNDSFSVTRSNILLMDPLPSVNKTYGLVLQEENQRLLQACFDPSNERVLNVAANVQAQLVVVGLNTNN</sequence>
<protein>
    <submittedName>
        <fullName evidence="1">Uncharacterized protein</fullName>
    </submittedName>
</protein>
<comment type="caution">
    <text evidence="1">The sequence shown here is derived from an EMBL/GenBank/DDBJ whole genome shotgun (WGS) entry which is preliminary data.</text>
</comment>
<keyword evidence="2" id="KW-1185">Reference proteome</keyword>